<reference evidence="2" key="1">
    <citation type="submission" date="2023-04" db="EMBL/GenBank/DDBJ databases">
        <authorList>
            <person name="Vijverberg K."/>
            <person name="Xiong W."/>
            <person name="Schranz E."/>
        </authorList>
    </citation>
    <scope>NUCLEOTIDE SEQUENCE</scope>
</reference>
<accession>A0AA35Y148</accession>
<dbReference type="Proteomes" id="UP001177003">
    <property type="component" value="Chromosome 0"/>
</dbReference>
<keyword evidence="3" id="KW-1185">Reference proteome</keyword>
<name>A0AA35Y148_LACSI</name>
<evidence type="ECO:0000256" key="1">
    <source>
        <dbReference type="SAM" id="MobiDB-lite"/>
    </source>
</evidence>
<feature type="region of interest" description="Disordered" evidence="1">
    <location>
        <begin position="29"/>
        <end position="108"/>
    </location>
</feature>
<proteinExistence type="predicted"/>
<protein>
    <submittedName>
        <fullName evidence="2">Uncharacterized protein</fullName>
    </submittedName>
</protein>
<feature type="compositionally biased region" description="Polar residues" evidence="1">
    <location>
        <begin position="78"/>
        <end position="100"/>
    </location>
</feature>
<sequence length="155" mass="17311">MYSTTTFRNAYSYRIAPINGSDMWPHTNYDPSLRPISKRMPGGPTTNRKKSTTENKGKHKASTSKPQEHDEVELTLIQVDTTQNDFQDTLNDSKSSSARGSAQYMHMTPPRSYDVEDFVCEYVEVENVEGSQGEANGVVEDIQREANGVVEDGQG</sequence>
<dbReference type="EMBL" id="OX465086">
    <property type="protein sequence ID" value="CAI9262934.1"/>
    <property type="molecule type" value="Genomic_DNA"/>
</dbReference>
<gene>
    <name evidence="2" type="ORF">LSALG_LOCUS3645</name>
</gene>
<evidence type="ECO:0000313" key="2">
    <source>
        <dbReference type="EMBL" id="CAI9262934.1"/>
    </source>
</evidence>
<organism evidence="2 3">
    <name type="scientific">Lactuca saligna</name>
    <name type="common">Willowleaf lettuce</name>
    <dbReference type="NCBI Taxonomy" id="75948"/>
    <lineage>
        <taxon>Eukaryota</taxon>
        <taxon>Viridiplantae</taxon>
        <taxon>Streptophyta</taxon>
        <taxon>Embryophyta</taxon>
        <taxon>Tracheophyta</taxon>
        <taxon>Spermatophyta</taxon>
        <taxon>Magnoliopsida</taxon>
        <taxon>eudicotyledons</taxon>
        <taxon>Gunneridae</taxon>
        <taxon>Pentapetalae</taxon>
        <taxon>asterids</taxon>
        <taxon>campanulids</taxon>
        <taxon>Asterales</taxon>
        <taxon>Asteraceae</taxon>
        <taxon>Cichorioideae</taxon>
        <taxon>Cichorieae</taxon>
        <taxon>Lactucinae</taxon>
        <taxon>Lactuca</taxon>
    </lineage>
</organism>
<dbReference type="AlphaFoldDB" id="A0AA35Y148"/>
<evidence type="ECO:0000313" key="3">
    <source>
        <dbReference type="Proteomes" id="UP001177003"/>
    </source>
</evidence>